<evidence type="ECO:0000256" key="2">
    <source>
        <dbReference type="ARBA" id="ARBA00023002"/>
    </source>
</evidence>
<dbReference type="PANTHER" id="PTHR24321">
    <property type="entry name" value="DEHYDROGENASES, SHORT CHAIN"/>
    <property type="match status" value="1"/>
</dbReference>
<dbReference type="InterPro" id="IPR036291">
    <property type="entry name" value="NAD(P)-bd_dom_sf"/>
</dbReference>
<name>A0A1M7JWA6_9BACL</name>
<dbReference type="STRING" id="1123231.SAMN02745189_02391"/>
<dbReference type="OrthoDB" id="306388at2"/>
<evidence type="ECO:0000313" key="4">
    <source>
        <dbReference type="Proteomes" id="UP000184206"/>
    </source>
</evidence>
<gene>
    <name evidence="3" type="ORF">SAMN02745189_02391</name>
</gene>
<protein>
    <submittedName>
        <fullName evidence="3">NAD(P)-dependent dehydrogenase, short-chain alcohol dehydrogenase family</fullName>
    </submittedName>
</protein>
<dbReference type="GO" id="GO:0008206">
    <property type="term" value="P:bile acid metabolic process"/>
    <property type="evidence" value="ECO:0007669"/>
    <property type="project" value="UniProtKB-ARBA"/>
</dbReference>
<sequence length="256" mass="27073">MSQSFEDKIVLITGGAGGIGQAGAKEFLDRGASVVLVDLNEEALKQASENLGSDKVHTITGDVTDEESVKNYVEETVEKFDKIDVFFNNAGINGPFKNIKDLDKKEFDMIMNINTTGVFLGMKYVIRQMEQQGHGAIVNTASNAAYIGSAGMAGYIASKHAVAGLTKTAALEVAGDNIRVNAVAPAAIDTDMLSDIQNNLTPGEPEKSGEAIKQGIPFGRFGTPEEVAKVVAFLASDDAKFVTGSLYNVDGGMQAD</sequence>
<proteinExistence type="inferred from homology"/>
<comment type="similarity">
    <text evidence="1">Belongs to the short-chain dehydrogenases/reductases (SDR) family.</text>
</comment>
<dbReference type="AlphaFoldDB" id="A0A1M7JWA6"/>
<dbReference type="PRINTS" id="PR00080">
    <property type="entry name" value="SDRFAMILY"/>
</dbReference>
<dbReference type="Proteomes" id="UP000184206">
    <property type="component" value="Unassembled WGS sequence"/>
</dbReference>
<dbReference type="CDD" id="cd05233">
    <property type="entry name" value="SDR_c"/>
    <property type="match status" value="1"/>
</dbReference>
<accession>A0A1M7JWA6</accession>
<dbReference type="EMBL" id="FRCF01000014">
    <property type="protein sequence ID" value="SHM57003.1"/>
    <property type="molecule type" value="Genomic_DNA"/>
</dbReference>
<dbReference type="Gene3D" id="3.40.50.720">
    <property type="entry name" value="NAD(P)-binding Rossmann-like Domain"/>
    <property type="match status" value="1"/>
</dbReference>
<reference evidence="3 4" key="1">
    <citation type="submission" date="2016-11" db="EMBL/GenBank/DDBJ databases">
        <authorList>
            <person name="Jaros S."/>
            <person name="Januszkiewicz K."/>
            <person name="Wedrychowicz H."/>
        </authorList>
    </citation>
    <scope>NUCLEOTIDE SEQUENCE [LARGE SCALE GENOMIC DNA]</scope>
    <source>
        <strain evidence="3 4">DSM 16010</strain>
    </source>
</reference>
<dbReference type="PRINTS" id="PR00081">
    <property type="entry name" value="GDHRDH"/>
</dbReference>
<dbReference type="GO" id="GO:0016491">
    <property type="term" value="F:oxidoreductase activity"/>
    <property type="evidence" value="ECO:0007669"/>
    <property type="project" value="UniProtKB-KW"/>
</dbReference>
<evidence type="ECO:0000256" key="1">
    <source>
        <dbReference type="ARBA" id="ARBA00006484"/>
    </source>
</evidence>
<dbReference type="PANTHER" id="PTHR24321:SF8">
    <property type="entry name" value="ESTRADIOL 17-BETA-DEHYDROGENASE 8-RELATED"/>
    <property type="match status" value="1"/>
</dbReference>
<dbReference type="RefSeq" id="WP_072710800.1">
    <property type="nucleotide sequence ID" value="NZ_FRCF01000014.1"/>
</dbReference>
<dbReference type="InterPro" id="IPR002347">
    <property type="entry name" value="SDR_fam"/>
</dbReference>
<keyword evidence="4" id="KW-1185">Reference proteome</keyword>
<dbReference type="FunFam" id="3.40.50.720:FF:000084">
    <property type="entry name" value="Short-chain dehydrogenase reductase"/>
    <property type="match status" value="1"/>
</dbReference>
<organism evidence="3 4">
    <name type="scientific">Lacicoccus alkaliphilus DSM 16010</name>
    <dbReference type="NCBI Taxonomy" id="1123231"/>
    <lineage>
        <taxon>Bacteria</taxon>
        <taxon>Bacillati</taxon>
        <taxon>Bacillota</taxon>
        <taxon>Bacilli</taxon>
        <taxon>Bacillales</taxon>
        <taxon>Salinicoccaceae</taxon>
        <taxon>Lacicoccus</taxon>
    </lineage>
</organism>
<dbReference type="NCBIfam" id="NF005559">
    <property type="entry name" value="PRK07231.1"/>
    <property type="match status" value="1"/>
</dbReference>
<keyword evidence="2" id="KW-0560">Oxidoreductase</keyword>
<evidence type="ECO:0000313" key="3">
    <source>
        <dbReference type="EMBL" id="SHM57003.1"/>
    </source>
</evidence>
<dbReference type="SUPFAM" id="SSF51735">
    <property type="entry name" value="NAD(P)-binding Rossmann-fold domains"/>
    <property type="match status" value="1"/>
</dbReference>
<dbReference type="Pfam" id="PF13561">
    <property type="entry name" value="adh_short_C2"/>
    <property type="match status" value="1"/>
</dbReference>